<name>F8QH68_SERL3</name>
<protein>
    <submittedName>
        <fullName evidence="3">Uncharacterized protein</fullName>
    </submittedName>
</protein>
<dbReference type="AlphaFoldDB" id="F8QH68"/>
<evidence type="ECO:0000313" key="4">
    <source>
        <dbReference type="Proteomes" id="UP000008063"/>
    </source>
</evidence>
<dbReference type="InParanoid" id="F8QH68"/>
<dbReference type="EMBL" id="GL945507">
    <property type="protein sequence ID" value="EGN92317.1"/>
    <property type="molecule type" value="Genomic_DNA"/>
</dbReference>
<evidence type="ECO:0000256" key="1">
    <source>
        <dbReference type="SAM" id="Coils"/>
    </source>
</evidence>
<dbReference type="Proteomes" id="UP000008063">
    <property type="component" value="Unassembled WGS sequence"/>
</dbReference>
<feature type="coiled-coil region" evidence="1">
    <location>
        <begin position="58"/>
        <end position="85"/>
    </location>
</feature>
<feature type="region of interest" description="Disordered" evidence="2">
    <location>
        <begin position="1"/>
        <end position="41"/>
    </location>
</feature>
<gene>
    <name evidence="3" type="ORF">SERLA73DRAFT_157056</name>
</gene>
<dbReference type="HOGENOM" id="CLU_1190499_0_0_1"/>
<keyword evidence="1" id="KW-0175">Coiled coil</keyword>
<organism evidence="4">
    <name type="scientific">Serpula lacrymans var. lacrymans (strain S7.3)</name>
    <name type="common">Dry rot fungus</name>
    <dbReference type="NCBI Taxonomy" id="936435"/>
    <lineage>
        <taxon>Eukaryota</taxon>
        <taxon>Fungi</taxon>
        <taxon>Dikarya</taxon>
        <taxon>Basidiomycota</taxon>
        <taxon>Agaricomycotina</taxon>
        <taxon>Agaricomycetes</taxon>
        <taxon>Agaricomycetidae</taxon>
        <taxon>Boletales</taxon>
        <taxon>Coniophorineae</taxon>
        <taxon>Serpulaceae</taxon>
        <taxon>Serpula</taxon>
    </lineage>
</organism>
<evidence type="ECO:0000313" key="3">
    <source>
        <dbReference type="EMBL" id="EGN92317.1"/>
    </source>
</evidence>
<accession>F8QH68</accession>
<keyword evidence="4" id="KW-1185">Reference proteome</keyword>
<feature type="compositionally biased region" description="Low complexity" evidence="2">
    <location>
        <begin position="9"/>
        <end position="21"/>
    </location>
</feature>
<reference evidence="4" key="1">
    <citation type="journal article" date="2011" name="Science">
        <title>The plant cell wall-decomposing machinery underlies the functional diversity of forest fungi.</title>
        <authorList>
            <person name="Eastwood D.C."/>
            <person name="Floudas D."/>
            <person name="Binder M."/>
            <person name="Majcherczyk A."/>
            <person name="Schneider P."/>
            <person name="Aerts A."/>
            <person name="Asiegbu F.O."/>
            <person name="Baker S.E."/>
            <person name="Barry K."/>
            <person name="Bendiksby M."/>
            <person name="Blumentritt M."/>
            <person name="Coutinho P.M."/>
            <person name="Cullen D."/>
            <person name="de Vries R.P."/>
            <person name="Gathman A."/>
            <person name="Goodell B."/>
            <person name="Henrissat B."/>
            <person name="Ihrmark K."/>
            <person name="Kauserud H."/>
            <person name="Kohler A."/>
            <person name="LaButti K."/>
            <person name="Lapidus A."/>
            <person name="Lavin J.L."/>
            <person name="Lee Y.-H."/>
            <person name="Lindquist E."/>
            <person name="Lilly W."/>
            <person name="Lucas S."/>
            <person name="Morin E."/>
            <person name="Murat C."/>
            <person name="Oguiza J.A."/>
            <person name="Park J."/>
            <person name="Pisabarro A.G."/>
            <person name="Riley R."/>
            <person name="Rosling A."/>
            <person name="Salamov A."/>
            <person name="Schmidt O."/>
            <person name="Schmutz J."/>
            <person name="Skrede I."/>
            <person name="Stenlid J."/>
            <person name="Wiebenga A."/>
            <person name="Xie X."/>
            <person name="Kuees U."/>
            <person name="Hibbett D.S."/>
            <person name="Hoffmeister D."/>
            <person name="Hoegberg N."/>
            <person name="Martin F."/>
            <person name="Grigoriev I.V."/>
            <person name="Watkinson S.C."/>
        </authorList>
    </citation>
    <scope>NUCLEOTIDE SEQUENCE [LARGE SCALE GENOMIC DNA]</scope>
    <source>
        <strain evidence="4">strain S7.3</strain>
    </source>
</reference>
<sequence>MHTGVKRPSQTAASPGASSSSHHYDDTFSQKKTKTMHVASEEQEDVIMDEWQRSQAYIWQLEERVRLLEEENQQLNNDLTKFRLLPFPYDSMDDDSVGPKYLNLTSQIKDLHTQNLVKALSEAMSKATLHSREVKIGSTLRSLRPPPSEHPQCDVHVANPDIITQPTPPVKARSYTSKQSLATSRCAPLSLSDIRQDVQSARENLTTIGISIHRAKAFLKDVREDAEVSSKADADVLEALTAEQEGHRSTKVKLQALRQTLRSAMEQD</sequence>
<proteinExistence type="predicted"/>
<evidence type="ECO:0000256" key="2">
    <source>
        <dbReference type="SAM" id="MobiDB-lite"/>
    </source>
</evidence>